<protein>
    <submittedName>
        <fullName evidence="1">Uncharacterized protein</fullName>
    </submittedName>
</protein>
<keyword evidence="2" id="KW-1185">Reference proteome</keyword>
<dbReference type="AlphaFoldDB" id="V4PKQ5"/>
<gene>
    <name evidence="1" type="ORF">ABENE_14960</name>
</gene>
<dbReference type="Proteomes" id="UP000017837">
    <property type="component" value="Unassembled WGS sequence"/>
</dbReference>
<reference evidence="1 2" key="1">
    <citation type="journal article" date="2014" name="Nature">
        <title>Sequential evolution of bacterial morphology by co-option of a developmental regulator.</title>
        <authorList>
            <person name="Jiang C."/>
            <person name="Brown P.J."/>
            <person name="Ducret A."/>
            <person name="Brun Y.V."/>
        </authorList>
    </citation>
    <scope>NUCLEOTIDE SEQUENCE [LARGE SCALE GENOMIC DNA]</scope>
    <source>
        <strain evidence="1 2">DSM 16100</strain>
    </source>
</reference>
<evidence type="ECO:0000313" key="1">
    <source>
        <dbReference type="EMBL" id="ESQ88806.1"/>
    </source>
</evidence>
<name>V4PKQ5_9CAUL</name>
<sequence>MRSLLRLDLLATKADLLAKSPRLFWEAIKPILFQRERGSEHAVRWLLTFLKQPDAIYCRILLLAKMFV</sequence>
<comment type="caution">
    <text evidence="1">The sequence shown here is derived from an EMBL/GenBank/DDBJ whole genome shotgun (WGS) entry which is preliminary data.</text>
</comment>
<proteinExistence type="predicted"/>
<evidence type="ECO:0000313" key="2">
    <source>
        <dbReference type="Proteomes" id="UP000017837"/>
    </source>
</evidence>
<dbReference type="EMBL" id="AWGB01000033">
    <property type="protein sequence ID" value="ESQ88806.1"/>
    <property type="molecule type" value="Genomic_DNA"/>
</dbReference>
<organism evidence="1 2">
    <name type="scientific">Asticcacaulis benevestitus DSM 16100 = ATCC BAA-896</name>
    <dbReference type="NCBI Taxonomy" id="1121022"/>
    <lineage>
        <taxon>Bacteria</taxon>
        <taxon>Pseudomonadati</taxon>
        <taxon>Pseudomonadota</taxon>
        <taxon>Alphaproteobacteria</taxon>
        <taxon>Caulobacterales</taxon>
        <taxon>Caulobacteraceae</taxon>
        <taxon>Asticcacaulis</taxon>
    </lineage>
</organism>
<accession>V4PKQ5</accession>